<feature type="domain" description="HAMP" evidence="8">
    <location>
        <begin position="326"/>
        <end position="379"/>
    </location>
</feature>
<evidence type="ECO:0000259" key="7">
    <source>
        <dbReference type="PROSITE" id="PS50111"/>
    </source>
</evidence>
<dbReference type="AlphaFoldDB" id="W0JNB5"/>
<evidence type="ECO:0000256" key="4">
    <source>
        <dbReference type="SAM" id="Coils"/>
    </source>
</evidence>
<dbReference type="RefSeq" id="WP_049951872.1">
    <property type="nucleotide sequence ID" value="NZ_CP007055.1"/>
</dbReference>
<dbReference type="InterPro" id="IPR004090">
    <property type="entry name" value="Chemotax_Me-accpt_rcpt"/>
</dbReference>
<evidence type="ECO:0000313" key="9">
    <source>
        <dbReference type="EMBL" id="AHF98664.1"/>
    </source>
</evidence>
<reference evidence="9 10" key="1">
    <citation type="submission" date="2014-01" db="EMBL/GenBank/DDBJ databases">
        <authorList>
            <consortium name="DOE Joint Genome Institute"/>
            <person name="Anderson I."/>
            <person name="Huntemann M."/>
            <person name="Han J."/>
            <person name="Chen A."/>
            <person name="Kyrpides N."/>
            <person name="Mavromatis K."/>
            <person name="Markowitz V."/>
            <person name="Palaniappan K."/>
            <person name="Ivanova N."/>
            <person name="Schaumberg A."/>
            <person name="Pati A."/>
            <person name="Liolios K."/>
            <person name="Nordberg H.P."/>
            <person name="Cantor M.N."/>
            <person name="Hua S.X."/>
            <person name="Woyke T."/>
        </authorList>
    </citation>
    <scope>NUCLEOTIDE SEQUENCE [LARGE SCALE GENOMIC DNA]</scope>
    <source>
        <strain evidence="9 10">XH-48</strain>
    </source>
</reference>
<dbReference type="PRINTS" id="PR00260">
    <property type="entry name" value="CHEMTRNSDUCR"/>
</dbReference>
<dbReference type="GO" id="GO:0004888">
    <property type="term" value="F:transmembrane signaling receptor activity"/>
    <property type="evidence" value="ECO:0007669"/>
    <property type="project" value="InterPro"/>
</dbReference>
<dbReference type="PANTHER" id="PTHR32089:SF112">
    <property type="entry name" value="LYSOZYME-LIKE PROTEIN-RELATED"/>
    <property type="match status" value="1"/>
</dbReference>
<dbReference type="CDD" id="cd06225">
    <property type="entry name" value="HAMP"/>
    <property type="match status" value="1"/>
</dbReference>
<organism evidence="9 10">
    <name type="scientific">Halostagnicola larsenii XH-48</name>
    <dbReference type="NCBI Taxonomy" id="797299"/>
    <lineage>
        <taxon>Archaea</taxon>
        <taxon>Methanobacteriati</taxon>
        <taxon>Methanobacteriota</taxon>
        <taxon>Stenosarchaea group</taxon>
        <taxon>Halobacteria</taxon>
        <taxon>Halobacteriales</taxon>
        <taxon>Natrialbaceae</taxon>
        <taxon>Halostagnicola</taxon>
    </lineage>
</organism>
<keyword evidence="10" id="KW-1185">Reference proteome</keyword>
<dbReference type="Proteomes" id="UP000019024">
    <property type="component" value="Chromosome"/>
</dbReference>
<dbReference type="GeneID" id="25144267"/>
<evidence type="ECO:0000313" key="10">
    <source>
        <dbReference type="Proteomes" id="UP000019024"/>
    </source>
</evidence>
<dbReference type="PROSITE" id="PS50111">
    <property type="entry name" value="CHEMOTAXIS_TRANSDUC_2"/>
    <property type="match status" value="1"/>
</dbReference>
<sequence>MGLNSEEILPERIRRSYTAKFGAVLALVLLCTIVAAVFFYVDISSALTADTRGEMELTAEGEAAELSKWVEDHEQQTRLLAAHETFAGDDEDAIEALLHDELAKQPNTTQDIHYFESGLGSTNAVIDQSTNDDAVGTDVRTLLGSSSVHHEADGGVEERGVRDLEADFTTTYTDTYETDGGYRVGFLSPIYADGEPDGMIMVSVGVDERASMFGNPIDESYTQVVNEGDEAILFDSGGESVMGYYRVDESESILEDEDVDETGVTEYGGTNELVSYAPVEGTDWVLASHAPQGNAYALADSVGNSLLMLVGISLLGFVLVGALIGRPTARALDDLAGNARALAAGDLDVEIESTERVDELGRVQNGFADSTDYLRTVAEQADAIAGREFDDPVLEEDVPGALGESLETMRRDLEEFVAELEQSQTEARAARDEAEAMARRLEEQAERVSEAMAAAADGDLTEQLDEDIENDAMAEIARAFNEMIDQLEETILTIQRLGSEVDDVSADVAARVDEIERATRHVSESAEQIAAGTDQQETQFQNVLSEMNDLSATVEEVASTAETVANVSGETASRAEDASESTAEIVTEMDRLERRTEAIATQIGSLDEEVERIGDIVELIDEIAAQTNMLALNASIEAARAGQAGERFEVVADEVKELAEETAEATQQADSLIGEVQDSTDEAVSSVHEMREQVDDSVDSVEDGIEALEDITTQVEDVNDGVHEINRATDEQARASQEVVSEVQTATDVSEETNAEADNVAAAAEEQTASIAEIAAGARSLADSAQALSDSLEAFDVDQTSESDDAEVLEFGGDEFEDAGDESENDGGDGNGSGSTDSGEGSGDIDSGAGSESTDSNETRVSN</sequence>
<dbReference type="PATRIC" id="fig|797299.3.peg.475"/>
<dbReference type="InterPro" id="IPR004089">
    <property type="entry name" value="MCPsignal_dom"/>
</dbReference>
<dbReference type="GO" id="GO:0007165">
    <property type="term" value="P:signal transduction"/>
    <property type="evidence" value="ECO:0007669"/>
    <property type="project" value="UniProtKB-KW"/>
</dbReference>
<evidence type="ECO:0000256" key="2">
    <source>
        <dbReference type="ARBA" id="ARBA00029447"/>
    </source>
</evidence>
<feature type="region of interest" description="Disordered" evidence="5">
    <location>
        <begin position="730"/>
        <end position="758"/>
    </location>
</feature>
<feature type="compositionally biased region" description="Polar residues" evidence="5">
    <location>
        <begin position="854"/>
        <end position="863"/>
    </location>
</feature>
<dbReference type="CDD" id="cd11386">
    <property type="entry name" value="MCP_signal"/>
    <property type="match status" value="1"/>
</dbReference>
<feature type="coiled-coil region" evidence="4">
    <location>
        <begin position="575"/>
        <end position="609"/>
    </location>
</feature>
<evidence type="ECO:0000256" key="3">
    <source>
        <dbReference type="PROSITE-ProRule" id="PRU00284"/>
    </source>
</evidence>
<feature type="compositionally biased region" description="Polar residues" evidence="5">
    <location>
        <begin position="734"/>
        <end position="748"/>
    </location>
</feature>
<dbReference type="Pfam" id="PF00015">
    <property type="entry name" value="MCPsignal"/>
    <property type="match status" value="1"/>
</dbReference>
<dbReference type="KEGG" id="hlr:HALLA_07170"/>
<gene>
    <name evidence="9" type="ORF">HALLA_07170</name>
</gene>
<protein>
    <submittedName>
        <fullName evidence="9">Methyl-accepting chemotaxis protein</fullName>
    </submittedName>
</protein>
<name>W0JNB5_9EURY</name>
<keyword evidence="4" id="KW-0175">Coiled coil</keyword>
<dbReference type="PANTHER" id="PTHR32089">
    <property type="entry name" value="METHYL-ACCEPTING CHEMOTAXIS PROTEIN MCPB"/>
    <property type="match status" value="1"/>
</dbReference>
<feature type="compositionally biased region" description="Low complexity" evidence="5">
    <location>
        <begin position="834"/>
        <end position="853"/>
    </location>
</feature>
<keyword evidence="6" id="KW-1133">Transmembrane helix</keyword>
<feature type="region of interest" description="Disordered" evidence="5">
    <location>
        <begin position="795"/>
        <end position="863"/>
    </location>
</feature>
<feature type="coiled-coil region" evidence="4">
    <location>
        <begin position="406"/>
        <end position="458"/>
    </location>
</feature>
<dbReference type="SMART" id="SM00304">
    <property type="entry name" value="HAMP"/>
    <property type="match status" value="2"/>
</dbReference>
<feature type="domain" description="Methyl-accepting transducer" evidence="7">
    <location>
        <begin position="511"/>
        <end position="747"/>
    </location>
</feature>
<dbReference type="SMART" id="SM00283">
    <property type="entry name" value="MA"/>
    <property type="match status" value="1"/>
</dbReference>
<dbReference type="GO" id="GO:0006935">
    <property type="term" value="P:chemotaxis"/>
    <property type="evidence" value="ECO:0007669"/>
    <property type="project" value="InterPro"/>
</dbReference>
<dbReference type="OrthoDB" id="8523at2157"/>
<dbReference type="Pfam" id="PF00672">
    <property type="entry name" value="HAMP"/>
    <property type="match status" value="2"/>
</dbReference>
<dbReference type="PROSITE" id="PS50885">
    <property type="entry name" value="HAMP"/>
    <property type="match status" value="2"/>
</dbReference>
<feature type="transmembrane region" description="Helical" evidence="6">
    <location>
        <begin position="21"/>
        <end position="41"/>
    </location>
</feature>
<dbReference type="GO" id="GO:0016020">
    <property type="term" value="C:membrane"/>
    <property type="evidence" value="ECO:0007669"/>
    <property type="project" value="InterPro"/>
</dbReference>
<dbReference type="HOGENOM" id="CLU_000445_107_19_2"/>
<evidence type="ECO:0000259" key="8">
    <source>
        <dbReference type="PROSITE" id="PS50885"/>
    </source>
</evidence>
<dbReference type="InterPro" id="IPR003660">
    <property type="entry name" value="HAMP_dom"/>
</dbReference>
<keyword evidence="6" id="KW-0472">Membrane</keyword>
<keyword evidence="6" id="KW-0812">Transmembrane</keyword>
<dbReference type="STRING" id="797299.HALLA_07170"/>
<proteinExistence type="inferred from homology"/>
<comment type="similarity">
    <text evidence="2">Belongs to the methyl-accepting chemotaxis (MCP) protein family.</text>
</comment>
<keyword evidence="1 3" id="KW-0807">Transducer</keyword>
<evidence type="ECO:0000256" key="5">
    <source>
        <dbReference type="SAM" id="MobiDB-lite"/>
    </source>
</evidence>
<accession>W0JNB5</accession>
<feature type="domain" description="HAMP" evidence="8">
    <location>
        <begin position="439"/>
        <end position="492"/>
    </location>
</feature>
<dbReference type="SUPFAM" id="SSF58104">
    <property type="entry name" value="Methyl-accepting chemotaxis protein (MCP) signaling domain"/>
    <property type="match status" value="1"/>
</dbReference>
<evidence type="ECO:0000256" key="1">
    <source>
        <dbReference type="ARBA" id="ARBA00023224"/>
    </source>
</evidence>
<dbReference type="Gene3D" id="1.10.287.950">
    <property type="entry name" value="Methyl-accepting chemotaxis protein"/>
    <property type="match status" value="1"/>
</dbReference>
<dbReference type="Gene3D" id="6.10.340.10">
    <property type="match status" value="2"/>
</dbReference>
<dbReference type="eggNOG" id="arCOG02320">
    <property type="taxonomic scope" value="Archaea"/>
</dbReference>
<evidence type="ECO:0000256" key="6">
    <source>
        <dbReference type="SAM" id="Phobius"/>
    </source>
</evidence>
<feature type="compositionally biased region" description="Acidic residues" evidence="5">
    <location>
        <begin position="795"/>
        <end position="827"/>
    </location>
</feature>
<dbReference type="EMBL" id="CP007055">
    <property type="protein sequence ID" value="AHF98664.1"/>
    <property type="molecule type" value="Genomic_DNA"/>
</dbReference>